<reference evidence="1 2" key="1">
    <citation type="journal article" date="2020" name="Cell">
        <title>Large-Scale Comparative Analyses of Tick Genomes Elucidate Their Genetic Diversity and Vector Capacities.</title>
        <authorList>
            <consortium name="Tick Genome and Microbiome Consortium (TIGMIC)"/>
            <person name="Jia N."/>
            <person name="Wang J."/>
            <person name="Shi W."/>
            <person name="Du L."/>
            <person name="Sun Y."/>
            <person name="Zhan W."/>
            <person name="Jiang J.F."/>
            <person name="Wang Q."/>
            <person name="Zhang B."/>
            <person name="Ji P."/>
            <person name="Bell-Sakyi L."/>
            <person name="Cui X.M."/>
            <person name="Yuan T.T."/>
            <person name="Jiang B.G."/>
            <person name="Yang W.F."/>
            <person name="Lam T.T."/>
            <person name="Chang Q.C."/>
            <person name="Ding S.J."/>
            <person name="Wang X.J."/>
            <person name="Zhu J.G."/>
            <person name="Ruan X.D."/>
            <person name="Zhao L."/>
            <person name="Wei J.T."/>
            <person name="Ye R.Z."/>
            <person name="Que T.C."/>
            <person name="Du C.H."/>
            <person name="Zhou Y.H."/>
            <person name="Cheng J.X."/>
            <person name="Dai P.F."/>
            <person name="Guo W.B."/>
            <person name="Han X.H."/>
            <person name="Huang E.J."/>
            <person name="Li L.F."/>
            <person name="Wei W."/>
            <person name="Gao Y.C."/>
            <person name="Liu J.Z."/>
            <person name="Shao H.Z."/>
            <person name="Wang X."/>
            <person name="Wang C.C."/>
            <person name="Yang T.C."/>
            <person name="Huo Q.B."/>
            <person name="Li W."/>
            <person name="Chen H.Y."/>
            <person name="Chen S.E."/>
            <person name="Zhou L.G."/>
            <person name="Ni X.B."/>
            <person name="Tian J.H."/>
            <person name="Sheng Y."/>
            <person name="Liu T."/>
            <person name="Pan Y.S."/>
            <person name="Xia L.Y."/>
            <person name="Li J."/>
            <person name="Zhao F."/>
            <person name="Cao W.C."/>
        </authorList>
    </citation>
    <scope>NUCLEOTIDE SEQUENCE [LARGE SCALE GENOMIC DNA]</scope>
    <source>
        <strain evidence="1">Iper-2018</strain>
    </source>
</reference>
<accession>A0AC60NX50</accession>
<keyword evidence="2" id="KW-1185">Reference proteome</keyword>
<proteinExistence type="predicted"/>
<dbReference type="Proteomes" id="UP000805193">
    <property type="component" value="Unassembled WGS sequence"/>
</dbReference>
<dbReference type="EMBL" id="JABSTQ010011407">
    <property type="protein sequence ID" value="KAG0411743.1"/>
    <property type="molecule type" value="Genomic_DNA"/>
</dbReference>
<name>A0AC60NX50_IXOPE</name>
<sequence length="184" mass="20014">MVHSHANRPREELQMTTTMTNDHDEERKTMVESDTGFVSGCLDVFHGKKKQTTTMKRTRKESNLETINNPLDASDTEEESGDDETGDENAESNLETINNPLDASDTEEESGDDETGDENAAVFLGAKRSRSGRSADRDCGGAPSRPPWLAGACCAAGATPSCPWSQMVKLVLDRMSSPVKESSQ</sequence>
<gene>
    <name evidence="1" type="ORF">HPB47_011125</name>
</gene>
<evidence type="ECO:0000313" key="1">
    <source>
        <dbReference type="EMBL" id="KAG0411743.1"/>
    </source>
</evidence>
<evidence type="ECO:0000313" key="2">
    <source>
        <dbReference type="Proteomes" id="UP000805193"/>
    </source>
</evidence>
<comment type="caution">
    <text evidence="1">The sequence shown here is derived from an EMBL/GenBank/DDBJ whole genome shotgun (WGS) entry which is preliminary data.</text>
</comment>
<protein>
    <submittedName>
        <fullName evidence="1">Uncharacterized protein</fullName>
    </submittedName>
</protein>
<organism evidence="1 2">
    <name type="scientific">Ixodes persulcatus</name>
    <name type="common">Taiga tick</name>
    <dbReference type="NCBI Taxonomy" id="34615"/>
    <lineage>
        <taxon>Eukaryota</taxon>
        <taxon>Metazoa</taxon>
        <taxon>Ecdysozoa</taxon>
        <taxon>Arthropoda</taxon>
        <taxon>Chelicerata</taxon>
        <taxon>Arachnida</taxon>
        <taxon>Acari</taxon>
        <taxon>Parasitiformes</taxon>
        <taxon>Ixodida</taxon>
        <taxon>Ixodoidea</taxon>
        <taxon>Ixodidae</taxon>
        <taxon>Ixodinae</taxon>
        <taxon>Ixodes</taxon>
    </lineage>
</organism>